<dbReference type="PANTHER" id="PTHR46228">
    <property type="entry name" value="KELCH DOMAIN-CONTAINING PROTEIN"/>
    <property type="match status" value="1"/>
</dbReference>
<keyword evidence="4" id="KW-0472">Membrane</keyword>
<dbReference type="AlphaFoldDB" id="A0A9P6KFG1"/>
<evidence type="ECO:0000256" key="3">
    <source>
        <dbReference type="SAM" id="MobiDB-lite"/>
    </source>
</evidence>
<feature type="compositionally biased region" description="Basic and acidic residues" evidence="3">
    <location>
        <begin position="172"/>
        <end position="187"/>
    </location>
</feature>
<dbReference type="EMBL" id="JAABOA010000865">
    <property type="protein sequence ID" value="KAF9582941.1"/>
    <property type="molecule type" value="Genomic_DNA"/>
</dbReference>
<feature type="compositionally biased region" description="Acidic residues" evidence="3">
    <location>
        <begin position="153"/>
        <end position="171"/>
    </location>
</feature>
<dbReference type="Proteomes" id="UP000780801">
    <property type="component" value="Unassembled WGS sequence"/>
</dbReference>
<dbReference type="OrthoDB" id="10251809at2759"/>
<reference evidence="5" key="1">
    <citation type="journal article" date="2020" name="Fungal Divers.">
        <title>Resolving the Mortierellaceae phylogeny through synthesis of multi-gene phylogenetics and phylogenomics.</title>
        <authorList>
            <person name="Vandepol N."/>
            <person name="Liber J."/>
            <person name="Desiro A."/>
            <person name="Na H."/>
            <person name="Kennedy M."/>
            <person name="Barry K."/>
            <person name="Grigoriev I.V."/>
            <person name="Miller A.N."/>
            <person name="O'Donnell K."/>
            <person name="Stajich J.E."/>
            <person name="Bonito G."/>
        </authorList>
    </citation>
    <scope>NUCLEOTIDE SEQUENCE</scope>
    <source>
        <strain evidence="5">KOD1015</strain>
    </source>
</reference>
<dbReference type="SUPFAM" id="SSF117281">
    <property type="entry name" value="Kelch motif"/>
    <property type="match status" value="1"/>
</dbReference>
<name>A0A9P6KFG1_9FUNG</name>
<dbReference type="InterPro" id="IPR015915">
    <property type="entry name" value="Kelch-typ_b-propeller"/>
</dbReference>
<accession>A0A9P6KFG1</accession>
<keyword evidence="4" id="KW-1133">Transmembrane helix</keyword>
<feature type="region of interest" description="Disordered" evidence="3">
    <location>
        <begin position="128"/>
        <end position="200"/>
    </location>
</feature>
<evidence type="ECO:0000256" key="2">
    <source>
        <dbReference type="ARBA" id="ARBA00022737"/>
    </source>
</evidence>
<feature type="compositionally biased region" description="Polar residues" evidence="3">
    <location>
        <begin position="130"/>
        <end position="142"/>
    </location>
</feature>
<keyword evidence="4" id="KW-0812">Transmembrane</keyword>
<comment type="caution">
    <text evidence="5">The sequence shown here is derived from an EMBL/GenBank/DDBJ whole genome shotgun (WGS) entry which is preliminary data.</text>
</comment>
<keyword evidence="1" id="KW-0880">Kelch repeat</keyword>
<proteinExistence type="predicted"/>
<gene>
    <name evidence="5" type="ORF">BGW38_010560</name>
</gene>
<keyword evidence="2" id="KW-0677">Repeat</keyword>
<feature type="region of interest" description="Disordered" evidence="3">
    <location>
        <begin position="433"/>
        <end position="473"/>
    </location>
</feature>
<dbReference type="InterPro" id="IPR006652">
    <property type="entry name" value="Kelch_1"/>
</dbReference>
<evidence type="ECO:0008006" key="7">
    <source>
        <dbReference type="Google" id="ProtNLM"/>
    </source>
</evidence>
<protein>
    <recommendedName>
        <fullName evidence="7">Kelch motif-containing protein</fullName>
    </recommendedName>
</protein>
<organism evidence="5 6">
    <name type="scientific">Lunasporangiospora selenospora</name>
    <dbReference type="NCBI Taxonomy" id="979761"/>
    <lineage>
        <taxon>Eukaryota</taxon>
        <taxon>Fungi</taxon>
        <taxon>Fungi incertae sedis</taxon>
        <taxon>Mucoromycota</taxon>
        <taxon>Mortierellomycotina</taxon>
        <taxon>Mortierellomycetes</taxon>
        <taxon>Mortierellales</taxon>
        <taxon>Mortierellaceae</taxon>
        <taxon>Lunasporangiospora</taxon>
    </lineage>
</organism>
<evidence type="ECO:0000313" key="6">
    <source>
        <dbReference type="Proteomes" id="UP000780801"/>
    </source>
</evidence>
<dbReference type="PANTHER" id="PTHR46228:SF2">
    <property type="entry name" value="KELCH REPEAT PROTEIN (AFU_ORTHOLOGUE AFUA_4G14350)"/>
    <property type="match status" value="1"/>
</dbReference>
<evidence type="ECO:0000313" key="5">
    <source>
        <dbReference type="EMBL" id="KAF9582941.1"/>
    </source>
</evidence>
<dbReference type="Gene3D" id="2.120.10.80">
    <property type="entry name" value="Kelch-type beta propeller"/>
    <property type="match status" value="1"/>
</dbReference>
<feature type="transmembrane region" description="Helical" evidence="4">
    <location>
        <begin position="385"/>
        <end position="409"/>
    </location>
</feature>
<feature type="compositionally biased region" description="Basic and acidic residues" evidence="3">
    <location>
        <begin position="519"/>
        <end position="543"/>
    </location>
</feature>
<keyword evidence="6" id="KW-1185">Reference proteome</keyword>
<feature type="region of interest" description="Disordered" evidence="3">
    <location>
        <begin position="498"/>
        <end position="543"/>
    </location>
</feature>
<dbReference type="Pfam" id="PF01344">
    <property type="entry name" value="Kelch_1"/>
    <property type="match status" value="1"/>
</dbReference>
<evidence type="ECO:0000256" key="4">
    <source>
        <dbReference type="SAM" id="Phobius"/>
    </source>
</evidence>
<evidence type="ECO:0000256" key="1">
    <source>
        <dbReference type="ARBA" id="ARBA00022441"/>
    </source>
</evidence>
<sequence length="543" mass="60478">MNYNSWAVSIRPSGDSKPGLFVYGQTICPDQVSSDLSVGKHSFTSSSASTIFELDGREAVTQREVGRDVLGPRLVHNDDPIPVQVVDQETGNVYTFVYDATHPGLGMNLYSFNANKPELDIAHTARSEAQKTAFQSDPNSHNLGFHNISSDGDNSDDDDDNKDSDSDSDDSSDSKKRQLGKRQERGRGRPGRPNLSNDTLAPFIDAGSAVYMNGTILIIGGGWSSSIPDPMASDSDPTSGFHKLDRCWIYIIANNTWMRKTLKTEEEAFPFPRRLAALVTVGKYIYMHGGNTSETISTDTYANDMWILDTEKWSWSSGAPSSSGRAAHTFVQFKDLLISVSGLTYQESPFKSIQNSPLLIYNTTSKKWTSDFGTPSEPFIKRNTFVVIIAVVIAVLLLLLTASLLSRLWKNRRKNRLSRVSFALGSTGVGPDKGRHITRFKPVSRPSWPANRRPSFSTTGSEVDENQDPLVDRRHRASEATVLDMSAIPPGMYHYKHEAEETTEETTQASQGVPLMNDDELRQQEEQRQEQRQEHVEQQSRIE</sequence>